<evidence type="ECO:0000259" key="1">
    <source>
        <dbReference type="Pfam" id="PF12275"/>
    </source>
</evidence>
<keyword evidence="3" id="KW-1185">Reference proteome</keyword>
<dbReference type="InterPro" id="IPR022060">
    <property type="entry name" value="DUF3616"/>
</dbReference>
<dbReference type="RefSeq" id="WP_190901411.1">
    <property type="nucleotide sequence ID" value="NZ_JACJTE010000060.1"/>
</dbReference>
<reference evidence="2 3" key="1">
    <citation type="journal article" date="2020" name="ISME J.">
        <title>Comparative genomics reveals insights into cyanobacterial evolution and habitat adaptation.</title>
        <authorList>
            <person name="Chen M.Y."/>
            <person name="Teng W.K."/>
            <person name="Zhao L."/>
            <person name="Hu C.X."/>
            <person name="Zhou Y.K."/>
            <person name="Han B.P."/>
            <person name="Song L.R."/>
            <person name="Shu W.S."/>
        </authorList>
    </citation>
    <scope>NUCLEOTIDE SEQUENCE [LARGE SCALE GENOMIC DNA]</scope>
    <source>
        <strain evidence="2 3">FACHB-391</strain>
    </source>
</reference>
<organism evidence="2 3">
    <name type="scientific">Nostoc linckia FACHB-391</name>
    <dbReference type="NCBI Taxonomy" id="2692906"/>
    <lineage>
        <taxon>Bacteria</taxon>
        <taxon>Bacillati</taxon>
        <taxon>Cyanobacteriota</taxon>
        <taxon>Cyanophyceae</taxon>
        <taxon>Nostocales</taxon>
        <taxon>Nostocaceae</taxon>
        <taxon>Nostoc</taxon>
    </lineage>
</organism>
<feature type="domain" description="DUF3616" evidence="1">
    <location>
        <begin position="28"/>
        <end position="371"/>
    </location>
</feature>
<dbReference type="Pfam" id="PF12275">
    <property type="entry name" value="DUF3616"/>
    <property type="match status" value="1"/>
</dbReference>
<proteinExistence type="predicted"/>
<sequence length="377" mass="42318">MNRTSSVLLEFNRELNNLGESKELRQGLSAVVQIGDTLWVANDETISLERLSRRKDDSNDVYRYSDHKQFPLNEYLQLPVLPSNSNDIEEADIEGLDYKDDYLWLVGSHSLKRSKPKKGDSIENNLKRLAKVSKDGNRFLLARIPVVKKDGMYSLEKEIQQGDKKLTAAQLGGNDEGNHLTEALAQDKHLRSFLTVPGKDNGFDIEGLAIAGKRLFIGLRGPVLRGWAVILEVELKEDKKDPFTLELNQIGPDNRPYRKHFLHLDGLGIRDLCVQERDLLILAGPTMELDGPVMLFRWQGGVELSGESLVYLSQKNSAQNIPFGYGKDKGKDHAEGMTLFSQNGDAPRSVLMVYDSPSDNRLTQISTVEADIFPLPT</sequence>
<evidence type="ECO:0000313" key="3">
    <source>
        <dbReference type="Proteomes" id="UP000604661"/>
    </source>
</evidence>
<protein>
    <submittedName>
        <fullName evidence="2">DUF3616 domain-containing protein</fullName>
    </submittedName>
</protein>
<name>A0ABR8F858_NOSLI</name>
<accession>A0ABR8F858</accession>
<evidence type="ECO:0000313" key="2">
    <source>
        <dbReference type="EMBL" id="MBD2564836.1"/>
    </source>
</evidence>
<gene>
    <name evidence="2" type="ORF">H6G95_30490</name>
</gene>
<comment type="caution">
    <text evidence="2">The sequence shown here is derived from an EMBL/GenBank/DDBJ whole genome shotgun (WGS) entry which is preliminary data.</text>
</comment>
<dbReference type="Proteomes" id="UP000604661">
    <property type="component" value="Unassembled WGS sequence"/>
</dbReference>
<dbReference type="EMBL" id="JACJTE010000060">
    <property type="protein sequence ID" value="MBD2564836.1"/>
    <property type="molecule type" value="Genomic_DNA"/>
</dbReference>